<evidence type="ECO:0000256" key="2">
    <source>
        <dbReference type="ARBA" id="ARBA00023015"/>
    </source>
</evidence>
<comment type="similarity">
    <text evidence="1">Belongs to the LysR transcriptional regulatory family.</text>
</comment>
<name>A0A543GFY8_9PSEU</name>
<dbReference type="InterPro" id="IPR000847">
    <property type="entry name" value="LysR_HTH_N"/>
</dbReference>
<dbReference type="InterPro" id="IPR036390">
    <property type="entry name" value="WH_DNA-bd_sf"/>
</dbReference>
<dbReference type="RefSeq" id="WP_211361859.1">
    <property type="nucleotide sequence ID" value="NZ_VFPH01000001.1"/>
</dbReference>
<dbReference type="InterPro" id="IPR005119">
    <property type="entry name" value="LysR_subst-bd"/>
</dbReference>
<dbReference type="AlphaFoldDB" id="A0A543GFY8"/>
<dbReference type="GO" id="GO:0003700">
    <property type="term" value="F:DNA-binding transcription factor activity"/>
    <property type="evidence" value="ECO:0007669"/>
    <property type="project" value="InterPro"/>
</dbReference>
<dbReference type="PANTHER" id="PTHR30346:SF0">
    <property type="entry name" value="HCA OPERON TRANSCRIPTIONAL ACTIVATOR HCAR"/>
    <property type="match status" value="1"/>
</dbReference>
<dbReference type="PANTHER" id="PTHR30346">
    <property type="entry name" value="TRANSCRIPTIONAL DUAL REGULATOR HCAR-RELATED"/>
    <property type="match status" value="1"/>
</dbReference>
<dbReference type="InterPro" id="IPR036388">
    <property type="entry name" value="WH-like_DNA-bd_sf"/>
</dbReference>
<dbReference type="SUPFAM" id="SSF46785">
    <property type="entry name" value="Winged helix' DNA-binding domain"/>
    <property type="match status" value="1"/>
</dbReference>
<dbReference type="PRINTS" id="PR00039">
    <property type="entry name" value="HTHLYSR"/>
</dbReference>
<keyword evidence="2" id="KW-0805">Transcription regulation</keyword>
<dbReference type="GO" id="GO:0032993">
    <property type="term" value="C:protein-DNA complex"/>
    <property type="evidence" value="ECO:0007669"/>
    <property type="project" value="TreeGrafter"/>
</dbReference>
<evidence type="ECO:0000313" key="7">
    <source>
        <dbReference type="Proteomes" id="UP000319818"/>
    </source>
</evidence>
<gene>
    <name evidence="6" type="ORF">FB388_2378</name>
</gene>
<proteinExistence type="inferred from homology"/>
<evidence type="ECO:0000256" key="4">
    <source>
        <dbReference type="ARBA" id="ARBA00023163"/>
    </source>
</evidence>
<dbReference type="Gene3D" id="3.40.190.10">
    <property type="entry name" value="Periplasmic binding protein-like II"/>
    <property type="match status" value="2"/>
</dbReference>
<dbReference type="GO" id="GO:0003677">
    <property type="term" value="F:DNA binding"/>
    <property type="evidence" value="ECO:0007669"/>
    <property type="project" value="UniProtKB-KW"/>
</dbReference>
<comment type="caution">
    <text evidence="6">The sequence shown here is derived from an EMBL/GenBank/DDBJ whole genome shotgun (WGS) entry which is preliminary data.</text>
</comment>
<evidence type="ECO:0000259" key="5">
    <source>
        <dbReference type="PROSITE" id="PS50931"/>
    </source>
</evidence>
<dbReference type="Gene3D" id="1.10.10.10">
    <property type="entry name" value="Winged helix-like DNA-binding domain superfamily/Winged helix DNA-binding domain"/>
    <property type="match status" value="1"/>
</dbReference>
<dbReference type="PROSITE" id="PS50931">
    <property type="entry name" value="HTH_LYSR"/>
    <property type="match status" value="1"/>
</dbReference>
<keyword evidence="3" id="KW-0238">DNA-binding</keyword>
<accession>A0A543GFY8</accession>
<dbReference type="CDD" id="cd08414">
    <property type="entry name" value="PBP2_LTTR_aromatics_like"/>
    <property type="match status" value="1"/>
</dbReference>
<dbReference type="Pfam" id="PF00126">
    <property type="entry name" value="HTH_1"/>
    <property type="match status" value="1"/>
</dbReference>
<sequence length="291" mass="31284">MRYRRLGYFVAVAEELSFTRAAQRLHMAQPPLSQQIALLEKEIGTPLFDRSRRSIRLTAAGAALLPEARRLLTDLDETVRMVRGVGDGTVGSLTVGFVPSAMGGVLPDLLREFRATHPVVELTLREMAPDALLRAVHERRLDVAVLYLPISEPDLAHRRLASEDLLLALPEAHPAATASAIALADVAGEPFVLPERHDVPGLHAAITALFADAGVTPRIAQRGVWLVQTVLGLVAAGIGLAVVPSSAAALHRKGVALRRLTDATQRLELAAIWRPDAMSAPLDGLLDLVQP</sequence>
<evidence type="ECO:0000256" key="3">
    <source>
        <dbReference type="ARBA" id="ARBA00023125"/>
    </source>
</evidence>
<evidence type="ECO:0000256" key="1">
    <source>
        <dbReference type="ARBA" id="ARBA00009437"/>
    </source>
</evidence>
<keyword evidence="7" id="KW-1185">Reference proteome</keyword>
<dbReference type="SUPFAM" id="SSF53850">
    <property type="entry name" value="Periplasmic binding protein-like II"/>
    <property type="match status" value="1"/>
</dbReference>
<reference evidence="6 7" key="1">
    <citation type="submission" date="2019-06" db="EMBL/GenBank/DDBJ databases">
        <title>Sequencing the genomes of 1000 actinobacteria strains.</title>
        <authorList>
            <person name="Klenk H.-P."/>
        </authorList>
    </citation>
    <scope>NUCLEOTIDE SEQUENCE [LARGE SCALE GENOMIC DNA]</scope>
    <source>
        <strain evidence="6 7">DSM 45511</strain>
    </source>
</reference>
<organism evidence="6 7">
    <name type="scientific">Pseudonocardia cypriaca</name>
    <dbReference type="NCBI Taxonomy" id="882449"/>
    <lineage>
        <taxon>Bacteria</taxon>
        <taxon>Bacillati</taxon>
        <taxon>Actinomycetota</taxon>
        <taxon>Actinomycetes</taxon>
        <taxon>Pseudonocardiales</taxon>
        <taxon>Pseudonocardiaceae</taxon>
        <taxon>Pseudonocardia</taxon>
    </lineage>
</organism>
<dbReference type="FunFam" id="1.10.10.10:FF:000001">
    <property type="entry name" value="LysR family transcriptional regulator"/>
    <property type="match status" value="1"/>
</dbReference>
<keyword evidence="4" id="KW-0804">Transcription</keyword>
<evidence type="ECO:0000313" key="6">
    <source>
        <dbReference type="EMBL" id="TQM44987.1"/>
    </source>
</evidence>
<protein>
    <submittedName>
        <fullName evidence="6">LysR family transcriptional regulator</fullName>
    </submittedName>
</protein>
<dbReference type="Pfam" id="PF03466">
    <property type="entry name" value="LysR_substrate"/>
    <property type="match status" value="1"/>
</dbReference>
<dbReference type="Proteomes" id="UP000319818">
    <property type="component" value="Unassembled WGS sequence"/>
</dbReference>
<feature type="domain" description="HTH lysR-type" evidence="5">
    <location>
        <begin position="1"/>
        <end position="58"/>
    </location>
</feature>
<dbReference type="EMBL" id="VFPH01000001">
    <property type="protein sequence ID" value="TQM44987.1"/>
    <property type="molecule type" value="Genomic_DNA"/>
</dbReference>